<feature type="domain" description="RNA polymerase sigma factor 54 core-binding" evidence="11">
    <location>
        <begin position="161"/>
        <end position="345"/>
    </location>
</feature>
<evidence type="ECO:0000313" key="13">
    <source>
        <dbReference type="Proteomes" id="UP000178606"/>
    </source>
</evidence>
<dbReference type="GO" id="GO:0003677">
    <property type="term" value="F:DNA binding"/>
    <property type="evidence" value="ECO:0007669"/>
    <property type="project" value="UniProtKB-KW"/>
</dbReference>
<dbReference type="InterPro" id="IPR007634">
    <property type="entry name" value="RNA_pol_sigma_54_DNA-bd"/>
</dbReference>
<dbReference type="GO" id="GO:0000428">
    <property type="term" value="C:DNA-directed RNA polymerase complex"/>
    <property type="evidence" value="ECO:0007669"/>
    <property type="project" value="UniProtKB-KW"/>
</dbReference>
<dbReference type="InterPro" id="IPR000394">
    <property type="entry name" value="RNA_pol_sigma_54"/>
</dbReference>
<dbReference type="PIRSF" id="PIRSF000774">
    <property type="entry name" value="RpoN"/>
    <property type="match status" value="1"/>
</dbReference>
<comment type="caution">
    <text evidence="12">The sequence shown here is derived from an EMBL/GenBank/DDBJ whole genome shotgun (WGS) entry which is preliminary data.</text>
</comment>
<keyword evidence="5" id="KW-0805">Transcription regulation</keyword>
<evidence type="ECO:0000259" key="10">
    <source>
        <dbReference type="Pfam" id="PF04552"/>
    </source>
</evidence>
<feature type="domain" description="RNA polymerase sigma factor 54 DNA-binding" evidence="10">
    <location>
        <begin position="361"/>
        <end position="519"/>
    </location>
</feature>
<keyword evidence="6" id="KW-0731">Sigma factor</keyword>
<protein>
    <submittedName>
        <fullName evidence="12">RNA polymerase sigma-54 factor</fullName>
    </submittedName>
</protein>
<dbReference type="GO" id="GO:0001216">
    <property type="term" value="F:DNA-binding transcription activator activity"/>
    <property type="evidence" value="ECO:0007669"/>
    <property type="project" value="InterPro"/>
</dbReference>
<dbReference type="PROSITE" id="PS00718">
    <property type="entry name" value="SIGMA54_2"/>
    <property type="match status" value="1"/>
</dbReference>
<dbReference type="Pfam" id="PF00309">
    <property type="entry name" value="Sigma54_AID"/>
    <property type="match status" value="1"/>
</dbReference>
<dbReference type="Pfam" id="PF04552">
    <property type="entry name" value="Sigma54_DBD"/>
    <property type="match status" value="1"/>
</dbReference>
<dbReference type="AlphaFoldDB" id="A0A1F6C7W6"/>
<evidence type="ECO:0000256" key="2">
    <source>
        <dbReference type="ARBA" id="ARBA00022478"/>
    </source>
</evidence>
<dbReference type="GO" id="GO:0016987">
    <property type="term" value="F:sigma factor activity"/>
    <property type="evidence" value="ECO:0007669"/>
    <property type="project" value="UniProtKB-KW"/>
</dbReference>
<dbReference type="PANTHER" id="PTHR32248:SF4">
    <property type="entry name" value="RNA POLYMERASE SIGMA-54 FACTOR"/>
    <property type="match status" value="1"/>
</dbReference>
<reference evidence="12 13" key="1">
    <citation type="journal article" date="2016" name="Nat. Commun.">
        <title>Thousands of microbial genomes shed light on interconnected biogeochemical processes in an aquifer system.</title>
        <authorList>
            <person name="Anantharaman K."/>
            <person name="Brown C.T."/>
            <person name="Hug L.A."/>
            <person name="Sharon I."/>
            <person name="Castelle C.J."/>
            <person name="Probst A.J."/>
            <person name="Thomas B.C."/>
            <person name="Singh A."/>
            <person name="Wilkins M.J."/>
            <person name="Karaoz U."/>
            <person name="Brodie E.L."/>
            <person name="Williams K.H."/>
            <person name="Hubbard S.S."/>
            <person name="Banfield J.F."/>
        </authorList>
    </citation>
    <scope>NUCLEOTIDE SEQUENCE [LARGE SCALE GENOMIC DNA]</scope>
    <source>
        <strain evidence="13">RIFCSPLOWO2_12_FULL_64_10</strain>
    </source>
</reference>
<organism evidence="12 13">
    <name type="scientific">Handelsmanbacteria sp. (strain RIFCSPLOWO2_12_FULL_64_10)</name>
    <dbReference type="NCBI Taxonomy" id="1817868"/>
    <lineage>
        <taxon>Bacteria</taxon>
        <taxon>Candidatus Handelsmaniibacteriota</taxon>
    </lineage>
</organism>
<evidence type="ECO:0000259" key="11">
    <source>
        <dbReference type="Pfam" id="PF04963"/>
    </source>
</evidence>
<evidence type="ECO:0000313" key="12">
    <source>
        <dbReference type="EMBL" id="OGG45239.1"/>
    </source>
</evidence>
<evidence type="ECO:0000256" key="3">
    <source>
        <dbReference type="ARBA" id="ARBA00022679"/>
    </source>
</evidence>
<feature type="compositionally biased region" description="Acidic residues" evidence="9">
    <location>
        <begin position="86"/>
        <end position="97"/>
    </location>
</feature>
<name>A0A1F6C7W6_HANXR</name>
<evidence type="ECO:0000256" key="1">
    <source>
        <dbReference type="ARBA" id="ARBA00008798"/>
    </source>
</evidence>
<proteinExistence type="inferred from homology"/>
<dbReference type="Pfam" id="PF04963">
    <property type="entry name" value="Sigma54_CBD"/>
    <property type="match status" value="1"/>
</dbReference>
<dbReference type="GO" id="GO:0006352">
    <property type="term" value="P:DNA-templated transcription initiation"/>
    <property type="evidence" value="ECO:0007669"/>
    <property type="project" value="InterPro"/>
</dbReference>
<dbReference type="Proteomes" id="UP000178606">
    <property type="component" value="Unassembled WGS sequence"/>
</dbReference>
<feature type="region of interest" description="Disordered" evidence="9">
    <location>
        <begin position="50"/>
        <end position="97"/>
    </location>
</feature>
<dbReference type="Gene3D" id="1.10.10.1330">
    <property type="entry name" value="RNA polymerase sigma-54 factor, core-binding domain"/>
    <property type="match status" value="1"/>
</dbReference>
<dbReference type="InterPro" id="IPR038709">
    <property type="entry name" value="RpoN_core-bd_sf"/>
</dbReference>
<dbReference type="PANTHER" id="PTHR32248">
    <property type="entry name" value="RNA POLYMERASE SIGMA-54 FACTOR"/>
    <property type="match status" value="1"/>
</dbReference>
<dbReference type="PROSITE" id="PS50044">
    <property type="entry name" value="SIGMA54_3"/>
    <property type="match status" value="1"/>
</dbReference>
<dbReference type="InterPro" id="IPR007046">
    <property type="entry name" value="RNA_pol_sigma_54_core-bd"/>
</dbReference>
<evidence type="ECO:0000256" key="4">
    <source>
        <dbReference type="ARBA" id="ARBA00022695"/>
    </source>
</evidence>
<dbReference type="NCBIfam" id="TIGR02395">
    <property type="entry name" value="rpoN_sigma"/>
    <property type="match status" value="1"/>
</dbReference>
<dbReference type="PRINTS" id="PR00045">
    <property type="entry name" value="SIGMA54FCT"/>
</dbReference>
<accession>A0A1F6C7W6</accession>
<keyword evidence="3" id="KW-0808">Transferase</keyword>
<evidence type="ECO:0000256" key="5">
    <source>
        <dbReference type="ARBA" id="ARBA00023015"/>
    </source>
</evidence>
<keyword evidence="4" id="KW-0548">Nucleotidyltransferase</keyword>
<keyword evidence="2" id="KW-0240">DNA-directed RNA polymerase</keyword>
<dbReference type="Gene3D" id="1.10.10.60">
    <property type="entry name" value="Homeodomain-like"/>
    <property type="match status" value="1"/>
</dbReference>
<comment type="similarity">
    <text evidence="1">Belongs to the sigma-54 factor family.</text>
</comment>
<gene>
    <name evidence="12" type="ORF">A3F84_05895</name>
</gene>
<keyword evidence="7" id="KW-0238">DNA-binding</keyword>
<evidence type="ECO:0000256" key="7">
    <source>
        <dbReference type="ARBA" id="ARBA00023125"/>
    </source>
</evidence>
<feature type="compositionally biased region" description="Acidic residues" evidence="9">
    <location>
        <begin position="50"/>
        <end position="73"/>
    </location>
</feature>
<keyword evidence="8" id="KW-0804">Transcription</keyword>
<evidence type="ECO:0000256" key="9">
    <source>
        <dbReference type="SAM" id="MobiDB-lite"/>
    </source>
</evidence>
<dbReference type="GO" id="GO:0016779">
    <property type="term" value="F:nucleotidyltransferase activity"/>
    <property type="evidence" value="ECO:0007669"/>
    <property type="project" value="UniProtKB-KW"/>
</dbReference>
<dbReference type="EMBL" id="MFKF01000381">
    <property type="protein sequence ID" value="OGG45239.1"/>
    <property type="molecule type" value="Genomic_DNA"/>
</dbReference>
<evidence type="ECO:0000256" key="8">
    <source>
        <dbReference type="ARBA" id="ARBA00023163"/>
    </source>
</evidence>
<sequence>MIRLTQQASLQQKMAPQLIHSLRLLQMPTIELEQAIQQELEINPLLEEVLEAELTQEEEEKPQEEPADDEGSLDTETPVEASETPEVAEEPVEAPEVVEEAEVPTLPADEPVDASVAVKDVDGSLDADDWKEYLNEATSAPEYTSHRQEFDPNEEPWEITEADRPSMTDLLREQLLLTDLSEAEREVAEYIIGNLDDDGFLTISAQEIADVLGISVEEIERVLKVVQSFEPSGIAARDLRECLMIQLCDRGMEDSLALALVRDHLDDLMNRRYSRICRLLNVTKEQVSEASKVIESLNPKPGFSPEPRLNVNLVYPDLLVEKVDDTYVVLLNDRNVPTLRVSPLYKVLLNQSEKEGGEAKKFVLSKLNSARWLINAIDQRRGTMLKVMRCIVENQQEFFDEGPGHLRPMVLQEVADKVRMHVSTISRVINGKYVQTPHGVYELKYFFDGKLSTEEGGDIGTKSVKEKIAKMVAKEDPKDPLSDQKIAEILRGEGIDIARRTVAKYRDQLKISPARYRKRPF</sequence>
<dbReference type="PROSITE" id="PS00717">
    <property type="entry name" value="SIGMA54_1"/>
    <property type="match status" value="1"/>
</dbReference>
<evidence type="ECO:0000256" key="6">
    <source>
        <dbReference type="ARBA" id="ARBA00023082"/>
    </source>
</evidence>